<comment type="caution">
    <text evidence="1">The sequence shown here is derived from an EMBL/GenBank/DDBJ whole genome shotgun (WGS) entry which is preliminary data.</text>
</comment>
<sequence>MLRGAIGRQTDADNVELTYLESKLKAGRRGDWTGTEFENGTRVDIKCGTRIEIKNPIAFGYREVVKSELTLKIQVRTFFSIADLEANEHASHQKAVAYRRPWTILSSGVAGLLIRNRTSDGGGE</sequence>
<name>A0A4C1WRS7_EUMVA</name>
<keyword evidence="2" id="KW-1185">Reference proteome</keyword>
<gene>
    <name evidence="1" type="ORF">EVAR_41958_1</name>
</gene>
<protein>
    <submittedName>
        <fullName evidence="1">Uncharacterized protein</fullName>
    </submittedName>
</protein>
<dbReference type="AlphaFoldDB" id="A0A4C1WRS7"/>
<reference evidence="1 2" key="1">
    <citation type="journal article" date="2019" name="Commun. Biol.">
        <title>The bagworm genome reveals a unique fibroin gene that provides high tensile strength.</title>
        <authorList>
            <person name="Kono N."/>
            <person name="Nakamura H."/>
            <person name="Ohtoshi R."/>
            <person name="Tomita M."/>
            <person name="Numata K."/>
            <person name="Arakawa K."/>
        </authorList>
    </citation>
    <scope>NUCLEOTIDE SEQUENCE [LARGE SCALE GENOMIC DNA]</scope>
</reference>
<evidence type="ECO:0000313" key="1">
    <source>
        <dbReference type="EMBL" id="GBP53550.1"/>
    </source>
</evidence>
<dbReference type="Proteomes" id="UP000299102">
    <property type="component" value="Unassembled WGS sequence"/>
</dbReference>
<evidence type="ECO:0000313" key="2">
    <source>
        <dbReference type="Proteomes" id="UP000299102"/>
    </source>
</evidence>
<organism evidence="1 2">
    <name type="scientific">Eumeta variegata</name>
    <name type="common">Bagworm moth</name>
    <name type="synonym">Eumeta japonica</name>
    <dbReference type="NCBI Taxonomy" id="151549"/>
    <lineage>
        <taxon>Eukaryota</taxon>
        <taxon>Metazoa</taxon>
        <taxon>Ecdysozoa</taxon>
        <taxon>Arthropoda</taxon>
        <taxon>Hexapoda</taxon>
        <taxon>Insecta</taxon>
        <taxon>Pterygota</taxon>
        <taxon>Neoptera</taxon>
        <taxon>Endopterygota</taxon>
        <taxon>Lepidoptera</taxon>
        <taxon>Glossata</taxon>
        <taxon>Ditrysia</taxon>
        <taxon>Tineoidea</taxon>
        <taxon>Psychidae</taxon>
        <taxon>Oiketicinae</taxon>
        <taxon>Eumeta</taxon>
    </lineage>
</organism>
<accession>A0A4C1WRS7</accession>
<proteinExistence type="predicted"/>
<dbReference type="EMBL" id="BGZK01000628">
    <property type="protein sequence ID" value="GBP53550.1"/>
    <property type="molecule type" value="Genomic_DNA"/>
</dbReference>